<evidence type="ECO:0000313" key="3">
    <source>
        <dbReference type="Proteomes" id="UP001225873"/>
    </source>
</evidence>
<dbReference type="EMBL" id="JASDCQ010000003">
    <property type="protein sequence ID" value="MDN3428014.1"/>
    <property type="molecule type" value="Genomic_DNA"/>
</dbReference>
<name>A0ABT7ZLH9_9BACL</name>
<comment type="caution">
    <text evidence="2">The sequence shown here is derived from an EMBL/GenBank/DDBJ whole genome shotgun (WGS) entry which is preliminary data.</text>
</comment>
<sequence>MKYILNALITVLLSIIGFYAILTLLIFTMSDSDEVLLYAFAIVIGILLIVIINQLVRLNDKLEKKHELI</sequence>
<evidence type="ECO:0000313" key="2">
    <source>
        <dbReference type="EMBL" id="MDN3428014.1"/>
    </source>
</evidence>
<feature type="transmembrane region" description="Helical" evidence="1">
    <location>
        <begin position="35"/>
        <end position="56"/>
    </location>
</feature>
<evidence type="ECO:0000256" key="1">
    <source>
        <dbReference type="SAM" id="Phobius"/>
    </source>
</evidence>
<organism evidence="2 3">
    <name type="scientific">Planococcus notacanthi</name>
    <dbReference type="NCBI Taxonomy" id="3035188"/>
    <lineage>
        <taxon>Bacteria</taxon>
        <taxon>Bacillati</taxon>
        <taxon>Bacillota</taxon>
        <taxon>Bacilli</taxon>
        <taxon>Bacillales</taxon>
        <taxon>Caryophanaceae</taxon>
        <taxon>Planococcus</taxon>
    </lineage>
</organism>
<keyword evidence="1" id="KW-0812">Transmembrane</keyword>
<keyword evidence="1" id="KW-1133">Transmembrane helix</keyword>
<gene>
    <name evidence="2" type="ORF">QMA01_11975</name>
</gene>
<proteinExistence type="predicted"/>
<reference evidence="2 3" key="1">
    <citation type="submission" date="2023-03" db="EMBL/GenBank/DDBJ databases">
        <authorList>
            <person name="Uniacke-Lowe S."/>
            <person name="Ross P."/>
            <person name="Hill C."/>
        </authorList>
    </citation>
    <scope>NUCLEOTIDE SEQUENCE [LARGE SCALE GENOMIC DNA]</scope>
    <source>
        <strain evidence="2 3">APC 4016</strain>
    </source>
</reference>
<accession>A0ABT7ZLH9</accession>
<dbReference type="Proteomes" id="UP001225873">
    <property type="component" value="Unassembled WGS sequence"/>
</dbReference>
<protein>
    <submittedName>
        <fullName evidence="2">Uncharacterized protein</fullName>
    </submittedName>
</protein>
<feature type="transmembrane region" description="Helical" evidence="1">
    <location>
        <begin position="7"/>
        <end position="29"/>
    </location>
</feature>
<keyword evidence="1" id="KW-0472">Membrane</keyword>
<dbReference type="RefSeq" id="WP_290215075.1">
    <property type="nucleotide sequence ID" value="NZ_JASDCQ010000003.1"/>
</dbReference>
<keyword evidence="3" id="KW-1185">Reference proteome</keyword>